<dbReference type="EMBL" id="CP073344">
    <property type="protein sequence ID" value="UTW02307.1"/>
    <property type="molecule type" value="Genomic_DNA"/>
</dbReference>
<dbReference type="PANTHER" id="PTHR20371:SF1">
    <property type="entry name" value="ENOLASE-PHOSPHATASE E1"/>
    <property type="match status" value="1"/>
</dbReference>
<protein>
    <recommendedName>
        <fullName evidence="4">Enolase-phosphatase E1</fullName>
        <ecNumber evidence="4">3.1.3.77</ecNumber>
    </recommendedName>
    <alternativeName>
        <fullName evidence="4">2,3-diketo-5-methylthio-1-phosphopentane phosphatase</fullName>
    </alternativeName>
</protein>
<dbReference type="NCBIfam" id="TIGR01691">
    <property type="entry name" value="enolase-ppase"/>
    <property type="match status" value="1"/>
</dbReference>
<proteinExistence type="inferred from homology"/>
<dbReference type="NCBIfam" id="TIGR01549">
    <property type="entry name" value="HAD-SF-IA-v1"/>
    <property type="match status" value="1"/>
</dbReference>
<dbReference type="SFLD" id="SFLDG01129">
    <property type="entry name" value="C1.5:_HAD__Beta-PGM__Phosphata"/>
    <property type="match status" value="1"/>
</dbReference>
<evidence type="ECO:0000256" key="1">
    <source>
        <dbReference type="ARBA" id="ARBA00022605"/>
    </source>
</evidence>
<dbReference type="Gene3D" id="1.10.720.60">
    <property type="match status" value="1"/>
</dbReference>
<keyword evidence="3 4" id="KW-0486">Methionine biosynthesis</keyword>
<dbReference type="InterPro" id="IPR036412">
    <property type="entry name" value="HAD-like_sf"/>
</dbReference>
<dbReference type="SFLD" id="SFLDS00003">
    <property type="entry name" value="Haloacid_Dehalogenase"/>
    <property type="match status" value="1"/>
</dbReference>
<dbReference type="Gene3D" id="3.40.50.1000">
    <property type="entry name" value="HAD superfamily/HAD-like"/>
    <property type="match status" value="1"/>
</dbReference>
<dbReference type="PANTHER" id="PTHR20371">
    <property type="entry name" value="ENOLASE-PHOSPHATASE E1"/>
    <property type="match status" value="1"/>
</dbReference>
<comment type="subunit">
    <text evidence="4">Monomer.</text>
</comment>
<dbReference type="GO" id="GO:0043874">
    <property type="term" value="F:acireductone synthase activity"/>
    <property type="evidence" value="ECO:0007669"/>
    <property type="project" value="UniProtKB-EC"/>
</dbReference>
<evidence type="ECO:0000256" key="3">
    <source>
        <dbReference type="ARBA" id="ARBA00023167"/>
    </source>
</evidence>
<dbReference type="HAMAP" id="MF_01681">
    <property type="entry name" value="Salvage_MtnC"/>
    <property type="match status" value="1"/>
</dbReference>
<gene>
    <name evidence="4 5" type="primary">mtnC</name>
    <name evidence="5" type="ORF">KDX31_13180</name>
</gene>
<keyword evidence="4" id="KW-0460">Magnesium</keyword>
<dbReference type="Pfam" id="PF00702">
    <property type="entry name" value="Hydrolase"/>
    <property type="match status" value="1"/>
</dbReference>
<organism evidence="5 6">
    <name type="scientific">Amphritea atlantica</name>
    <dbReference type="NCBI Taxonomy" id="355243"/>
    <lineage>
        <taxon>Bacteria</taxon>
        <taxon>Pseudomonadati</taxon>
        <taxon>Pseudomonadota</taxon>
        <taxon>Gammaproteobacteria</taxon>
        <taxon>Oceanospirillales</taxon>
        <taxon>Oceanospirillaceae</taxon>
        <taxon>Amphritea</taxon>
    </lineage>
</organism>
<dbReference type="CDD" id="cd01629">
    <property type="entry name" value="HAD_EP"/>
    <property type="match status" value="1"/>
</dbReference>
<dbReference type="InterPro" id="IPR023214">
    <property type="entry name" value="HAD_sf"/>
</dbReference>
<evidence type="ECO:0000313" key="5">
    <source>
        <dbReference type="EMBL" id="UTW02307.1"/>
    </source>
</evidence>
<evidence type="ECO:0000313" key="6">
    <source>
        <dbReference type="Proteomes" id="UP001059950"/>
    </source>
</evidence>
<dbReference type="Proteomes" id="UP001059950">
    <property type="component" value="Chromosome"/>
</dbReference>
<dbReference type="PRINTS" id="PR00413">
    <property type="entry name" value="HADHALOGNASE"/>
</dbReference>
<keyword evidence="2 4" id="KW-0378">Hydrolase</keyword>
<comment type="pathway">
    <text evidence="4">Amino-acid biosynthesis; L-methionine biosynthesis via salvage pathway; L-methionine from S-methyl-5-thio-alpha-D-ribose 1-phosphate: step 3/6.</text>
</comment>
<comment type="function">
    <text evidence="4">Bifunctional enzyme that catalyzes the enolization of 2,3-diketo-5-methylthiopentyl-1-phosphate (DK-MTP-1-P) into the intermediate 2-hydroxy-3-keto-5-methylthiopentenyl-1-phosphate (HK-MTPenyl-1-P), which is then dephosphorylated to form the acireductone 1,2-dihydroxy-3-keto-5-methylthiopentene (DHK-MTPene).</text>
</comment>
<reference evidence="5" key="1">
    <citation type="submission" date="2021-04" db="EMBL/GenBank/DDBJ databases">
        <title>Oceanospirillales bacteria with DddD are important DMSP degraders in coastal seawater.</title>
        <authorList>
            <person name="Liu J."/>
        </authorList>
    </citation>
    <scope>NUCLEOTIDE SEQUENCE</scope>
    <source>
        <strain evidence="5">GY6</strain>
    </source>
</reference>
<dbReference type="InterPro" id="IPR006439">
    <property type="entry name" value="HAD-SF_hydro_IA"/>
</dbReference>
<accession>A0ABY5GQQ4</accession>
<evidence type="ECO:0000256" key="2">
    <source>
        <dbReference type="ARBA" id="ARBA00022801"/>
    </source>
</evidence>
<evidence type="ECO:0000256" key="4">
    <source>
        <dbReference type="HAMAP-Rule" id="MF_01681"/>
    </source>
</evidence>
<keyword evidence="1 4" id="KW-0028">Amino-acid biosynthesis</keyword>
<dbReference type="SFLD" id="SFLDG01133">
    <property type="entry name" value="C1.5.4:_Enolase-phosphatase_Li"/>
    <property type="match status" value="1"/>
</dbReference>
<name>A0ABY5GQQ4_9GAMM</name>
<dbReference type="EC" id="3.1.3.77" evidence="4"/>
<comment type="cofactor">
    <cofactor evidence="4">
        <name>Mg(2+)</name>
        <dbReference type="ChEBI" id="CHEBI:18420"/>
    </cofactor>
    <text evidence="4">Binds 1 Mg(2+) ion per subunit.</text>
</comment>
<keyword evidence="6" id="KW-1185">Reference proteome</keyword>
<dbReference type="SUPFAM" id="SSF56784">
    <property type="entry name" value="HAD-like"/>
    <property type="match status" value="1"/>
</dbReference>
<sequence>MTIKAILTDIEGTTTDINFVHKVLFPYAYDHLPGYLRSHSEDEVVLSVLEDARTELGQPDADLETLIAAFLGWIEQDKKVTALKSLQGLIWVAGYEQQDFTGHLYRDAYEYLQKWQQQGLDLYVFSSGSVKAQKLLFGYSDFGDLTPLFSGYYDTHIGHKREASAYRNIAADIGLPVAEILFLSDISEELDAAREAGMATVLLAREQRPSECSHPVVQNFQQIRLTERI</sequence>
<comment type="catalytic activity">
    <reaction evidence="4">
        <text>5-methylsulfanyl-2,3-dioxopentyl phosphate + H2O = 1,2-dihydroxy-5-(methylsulfanyl)pent-1-en-3-one + phosphate</text>
        <dbReference type="Rhea" id="RHEA:21700"/>
        <dbReference type="ChEBI" id="CHEBI:15377"/>
        <dbReference type="ChEBI" id="CHEBI:43474"/>
        <dbReference type="ChEBI" id="CHEBI:49252"/>
        <dbReference type="ChEBI" id="CHEBI:58828"/>
        <dbReference type="EC" id="3.1.3.77"/>
    </reaction>
</comment>
<comment type="similarity">
    <text evidence="4">Belongs to the HAD-like hydrolase superfamily. MasA/MtnC family.</text>
</comment>
<dbReference type="SFLD" id="SFLDF00044">
    <property type="entry name" value="enolase-phosphatase"/>
    <property type="match status" value="1"/>
</dbReference>
<keyword evidence="4" id="KW-0479">Metal-binding</keyword>
<comment type="pathway">
    <text evidence="4">Amino-acid biosynthesis; L-methionine biosynthesis via salvage pathway; L-methionine from S-methyl-5-thio-alpha-D-ribose 1-phosphate: step 4/6.</text>
</comment>
<dbReference type="InterPro" id="IPR023943">
    <property type="entry name" value="Enolase-ppase_E1"/>
</dbReference>